<keyword evidence="3 7" id="KW-0378">Hydrolase</keyword>
<evidence type="ECO:0000256" key="5">
    <source>
        <dbReference type="PIRSR" id="PIRSR606710-1"/>
    </source>
</evidence>
<dbReference type="InterPro" id="IPR006710">
    <property type="entry name" value="Glyco_hydro_43"/>
</dbReference>
<evidence type="ECO:0000256" key="2">
    <source>
        <dbReference type="ARBA" id="ARBA00009865"/>
    </source>
</evidence>
<evidence type="ECO:0000256" key="3">
    <source>
        <dbReference type="ARBA" id="ARBA00022801"/>
    </source>
</evidence>
<dbReference type="InterPro" id="IPR050727">
    <property type="entry name" value="GH43_arabinanases"/>
</dbReference>
<dbReference type="EMBL" id="BMXB01000018">
    <property type="protein sequence ID" value="GHA48068.1"/>
    <property type="molecule type" value="Genomic_DNA"/>
</dbReference>
<dbReference type="AlphaFoldDB" id="A0A918W155"/>
<evidence type="ECO:0000256" key="4">
    <source>
        <dbReference type="ARBA" id="ARBA00023295"/>
    </source>
</evidence>
<reference evidence="9" key="2">
    <citation type="submission" date="2020-09" db="EMBL/GenBank/DDBJ databases">
        <authorList>
            <person name="Sun Q."/>
            <person name="Kim S."/>
        </authorList>
    </citation>
    <scope>NUCLEOTIDE SEQUENCE</scope>
    <source>
        <strain evidence="9">KCTC 12719</strain>
    </source>
</reference>
<dbReference type="PANTHER" id="PTHR43301:SF3">
    <property type="entry name" value="ARABINAN ENDO-1,5-ALPHA-L-ARABINOSIDASE A-RELATED"/>
    <property type="match status" value="1"/>
</dbReference>
<dbReference type="SUPFAM" id="SSF75005">
    <property type="entry name" value="Arabinanase/levansucrase/invertase"/>
    <property type="match status" value="1"/>
</dbReference>
<dbReference type="GO" id="GO:0004553">
    <property type="term" value="F:hydrolase activity, hydrolyzing O-glycosyl compounds"/>
    <property type="evidence" value="ECO:0007669"/>
    <property type="project" value="InterPro"/>
</dbReference>
<comment type="pathway">
    <text evidence="1">Glycan metabolism; L-arabinan degradation.</text>
</comment>
<evidence type="ECO:0000256" key="1">
    <source>
        <dbReference type="ARBA" id="ARBA00004834"/>
    </source>
</evidence>
<feature type="active site" description="Proton donor" evidence="5">
    <location>
        <position position="211"/>
    </location>
</feature>
<keyword evidence="4 7" id="KW-0326">Glycosidase</keyword>
<feature type="chain" id="PRO_5036736100" evidence="8">
    <location>
        <begin position="19"/>
        <end position="337"/>
    </location>
</feature>
<gene>
    <name evidence="9" type="ORF">GCM10007103_31250</name>
</gene>
<evidence type="ECO:0000256" key="6">
    <source>
        <dbReference type="PIRSR" id="PIRSR606710-2"/>
    </source>
</evidence>
<accession>A0A918W155</accession>
<dbReference type="PANTHER" id="PTHR43301">
    <property type="entry name" value="ARABINAN ENDO-1,5-ALPHA-L-ARABINOSIDASE"/>
    <property type="match status" value="1"/>
</dbReference>
<dbReference type="CDD" id="cd08999">
    <property type="entry name" value="GH43_ABN-like"/>
    <property type="match status" value="1"/>
</dbReference>
<evidence type="ECO:0000256" key="7">
    <source>
        <dbReference type="RuleBase" id="RU361187"/>
    </source>
</evidence>
<evidence type="ECO:0000313" key="9">
    <source>
        <dbReference type="EMBL" id="GHA48068.1"/>
    </source>
</evidence>
<sequence>MKLNCSLFLFLLSGYLFSQNPNYKNPVVDSNFPDPTVIKAGDGSYYAYATNTAKEGKRINIQILKSDDLVLWTDEGDAMPEPPEWSSSDFWAPHVTYDKKSGDYYLYYSGESNEEAIGKCLGIAVSSSPLGPFKDKGEPLLCGDTFINIDPMILQDDSTGKNYMYWGSGHESIKIRELSDDLLNFKEGSEMKELIHPVMNDEPENYEKLIEGVWLTKHDDFYYLFYSGDNCCGENAHYAVMVARSKSPEGPFEKYKNKKGNPVILGQNEQWLAPGHNSVITDEAGADWIMYHAINSKHPEKGRMFLMDKLSYRNGWPVIEEGSPSTKELPAPKTIIK</sequence>
<feature type="active site" description="Proton acceptor" evidence="5">
    <location>
        <position position="34"/>
    </location>
</feature>
<protein>
    <submittedName>
        <fullName evidence="9">Arabinan endo-1,5-alpha-L-arabinosidase</fullName>
    </submittedName>
</protein>
<evidence type="ECO:0000256" key="8">
    <source>
        <dbReference type="SAM" id="SignalP"/>
    </source>
</evidence>
<keyword evidence="10" id="KW-1185">Reference proteome</keyword>
<keyword evidence="8" id="KW-0732">Signal</keyword>
<comment type="caution">
    <text evidence="9">The sequence shown here is derived from an EMBL/GenBank/DDBJ whole genome shotgun (WGS) entry which is preliminary data.</text>
</comment>
<proteinExistence type="inferred from homology"/>
<evidence type="ECO:0000313" key="10">
    <source>
        <dbReference type="Proteomes" id="UP000610456"/>
    </source>
</evidence>
<dbReference type="GO" id="GO:0005975">
    <property type="term" value="P:carbohydrate metabolic process"/>
    <property type="evidence" value="ECO:0007669"/>
    <property type="project" value="InterPro"/>
</dbReference>
<dbReference type="InterPro" id="IPR023296">
    <property type="entry name" value="Glyco_hydro_beta-prop_sf"/>
</dbReference>
<feature type="signal peptide" evidence="8">
    <location>
        <begin position="1"/>
        <end position="18"/>
    </location>
</feature>
<comment type="similarity">
    <text evidence="2 7">Belongs to the glycosyl hydrolase 43 family.</text>
</comment>
<dbReference type="Proteomes" id="UP000610456">
    <property type="component" value="Unassembled WGS sequence"/>
</dbReference>
<name>A0A918W155_9FLAO</name>
<dbReference type="Pfam" id="PF04616">
    <property type="entry name" value="Glyco_hydro_43"/>
    <property type="match status" value="1"/>
</dbReference>
<feature type="site" description="Important for catalytic activity, responsible for pKa modulation of the active site Glu and correct orientation of both the proton donor and substrate" evidence="6">
    <location>
        <position position="150"/>
    </location>
</feature>
<dbReference type="RefSeq" id="WP_189605791.1">
    <property type="nucleotide sequence ID" value="NZ_BMXB01000018.1"/>
</dbReference>
<organism evidence="9 10">
    <name type="scientific">Salinimicrobium marinum</name>
    <dbReference type="NCBI Taxonomy" id="680283"/>
    <lineage>
        <taxon>Bacteria</taxon>
        <taxon>Pseudomonadati</taxon>
        <taxon>Bacteroidota</taxon>
        <taxon>Flavobacteriia</taxon>
        <taxon>Flavobacteriales</taxon>
        <taxon>Flavobacteriaceae</taxon>
        <taxon>Salinimicrobium</taxon>
    </lineage>
</organism>
<dbReference type="Gene3D" id="2.115.10.20">
    <property type="entry name" value="Glycosyl hydrolase domain, family 43"/>
    <property type="match status" value="1"/>
</dbReference>
<reference evidence="9" key="1">
    <citation type="journal article" date="2014" name="Int. J. Syst. Evol. Microbiol.">
        <title>Complete genome sequence of Corynebacterium casei LMG S-19264T (=DSM 44701T), isolated from a smear-ripened cheese.</title>
        <authorList>
            <consortium name="US DOE Joint Genome Institute (JGI-PGF)"/>
            <person name="Walter F."/>
            <person name="Albersmeier A."/>
            <person name="Kalinowski J."/>
            <person name="Ruckert C."/>
        </authorList>
    </citation>
    <scope>NUCLEOTIDE SEQUENCE</scope>
    <source>
        <strain evidence="9">KCTC 12719</strain>
    </source>
</reference>